<evidence type="ECO:0000259" key="2">
    <source>
        <dbReference type="Pfam" id="PF18164"/>
    </source>
</evidence>
<keyword evidence="4" id="KW-1185">Reference proteome</keyword>
<evidence type="ECO:0000313" key="3">
    <source>
        <dbReference type="EMBL" id="MBM6826243.1"/>
    </source>
</evidence>
<reference evidence="3" key="1">
    <citation type="submission" date="2020-08" db="EMBL/GenBank/DDBJ databases">
        <authorList>
            <person name="Cejkova D."/>
            <person name="Kubasova T."/>
            <person name="Jahodarova E."/>
            <person name="Rychlik I."/>
        </authorList>
    </citation>
    <scope>NUCLEOTIDE SEQUENCE</scope>
    <source>
        <strain evidence="3">An420c</strain>
    </source>
</reference>
<dbReference type="InterPro" id="IPR041644">
    <property type="entry name" value="GNAT_C"/>
</dbReference>
<organism evidence="3 4">
    <name type="scientific">Mordavella massiliensis</name>
    <dbReference type="NCBI Taxonomy" id="1871024"/>
    <lineage>
        <taxon>Bacteria</taxon>
        <taxon>Bacillati</taxon>
        <taxon>Bacillota</taxon>
        <taxon>Clostridia</taxon>
        <taxon>Eubacteriales</taxon>
        <taxon>Clostridiaceae</taxon>
        <taxon>Mordavella</taxon>
    </lineage>
</organism>
<evidence type="ECO:0000313" key="4">
    <source>
        <dbReference type="Proteomes" id="UP000713880"/>
    </source>
</evidence>
<proteinExistence type="predicted"/>
<gene>
    <name evidence="3" type="ORF">H6A13_03855</name>
</gene>
<dbReference type="InterPro" id="IPR041273">
    <property type="entry name" value="NAT_N"/>
</dbReference>
<reference evidence="3" key="2">
    <citation type="journal article" date="2021" name="Sci. Rep.">
        <title>The distribution of antibiotic resistance genes in chicken gut microbiota commensals.</title>
        <authorList>
            <person name="Juricova H."/>
            <person name="Matiasovicova J."/>
            <person name="Kubasova T."/>
            <person name="Cejkova D."/>
            <person name="Rychlik I."/>
        </authorList>
    </citation>
    <scope>NUCLEOTIDE SEQUENCE</scope>
    <source>
        <strain evidence="3">An420c</strain>
    </source>
</reference>
<feature type="domain" description="GNAT-like C-terminal" evidence="2">
    <location>
        <begin position="128"/>
        <end position="269"/>
    </location>
</feature>
<evidence type="ECO:0000259" key="1">
    <source>
        <dbReference type="Pfam" id="PF18082"/>
    </source>
</evidence>
<comment type="caution">
    <text evidence="3">The sequence shown here is derived from an EMBL/GenBank/DDBJ whole genome shotgun (WGS) entry which is preliminary data.</text>
</comment>
<accession>A0A938X1I2</accession>
<dbReference type="AlphaFoldDB" id="A0A938X1I2"/>
<dbReference type="Proteomes" id="UP000713880">
    <property type="component" value="Unassembled WGS sequence"/>
</dbReference>
<feature type="domain" description="N-acyltransferase N-terminal" evidence="1">
    <location>
        <begin position="1"/>
        <end position="123"/>
    </location>
</feature>
<dbReference type="EMBL" id="JACJLV010000008">
    <property type="protein sequence ID" value="MBM6826243.1"/>
    <property type="molecule type" value="Genomic_DNA"/>
</dbReference>
<name>A0A938X1I2_9CLOT</name>
<dbReference type="RefSeq" id="WP_204908297.1">
    <property type="nucleotide sequence ID" value="NZ_JACJLV010000008.1"/>
</dbReference>
<dbReference type="Pfam" id="PF18164">
    <property type="entry name" value="GNAT_C"/>
    <property type="match status" value="1"/>
</dbReference>
<protein>
    <submittedName>
        <fullName evidence="3">DUF5596 domain-containing protein</fullName>
    </submittedName>
</protein>
<dbReference type="Pfam" id="PF18082">
    <property type="entry name" value="NAT_N"/>
    <property type="match status" value="1"/>
</dbReference>
<dbReference type="Gene3D" id="3.40.630.120">
    <property type="match status" value="1"/>
</dbReference>
<sequence length="270" mass="32012">MDVLQLCERIGIQPEVKLRIEKILSETDFAFLEDIRQDFFEYEKMKSVHTRLEQKLSDDKDHMKMLVCMLKVAADSYEVYSRKGIEPSVYTATMKCFPRFLKETYERTGRYEFDRYWWTARQAGCHEFRIGALEYERKLFDDGPGIAVHIPSDADFSPESVEKSLKEAKDFFGKYEPEMEGCEYRCHSWLLDPQLKNMLPEDSNIRKFQERFEIYDPGEPGRDFLEWLFQCQDVPETEYRNLPEKTSLQRNVKQHILAGGKIYIACGRLK</sequence>